<dbReference type="EMBL" id="QMFY01000010">
    <property type="protein sequence ID" value="RAV99653.1"/>
    <property type="molecule type" value="Genomic_DNA"/>
</dbReference>
<sequence length="105" mass="12386">MLICELAEWIRKNKRGINYPGVHPSGDESVVVQYTRHEMCGNVHITDEHIFECCAKANSFEEHIELCRPIAKTDTEAWKREWNKPPPKARTRRVTKRIFMIDLKH</sequence>
<organism evidence="1 2">
    <name type="scientific">Pseudochryseolinea flava</name>
    <dbReference type="NCBI Taxonomy" id="2059302"/>
    <lineage>
        <taxon>Bacteria</taxon>
        <taxon>Pseudomonadati</taxon>
        <taxon>Bacteroidota</taxon>
        <taxon>Cytophagia</taxon>
        <taxon>Cytophagales</taxon>
        <taxon>Fulvivirgaceae</taxon>
        <taxon>Pseudochryseolinea</taxon>
    </lineage>
</organism>
<dbReference type="AlphaFoldDB" id="A0A364Y1L8"/>
<dbReference type="Proteomes" id="UP000251889">
    <property type="component" value="Unassembled WGS sequence"/>
</dbReference>
<evidence type="ECO:0000313" key="1">
    <source>
        <dbReference type="EMBL" id="RAV99653.1"/>
    </source>
</evidence>
<keyword evidence="2" id="KW-1185">Reference proteome</keyword>
<name>A0A364Y1L8_9BACT</name>
<accession>A0A364Y1L8</accession>
<proteinExistence type="predicted"/>
<gene>
    <name evidence="1" type="ORF">DQQ10_18830</name>
</gene>
<comment type="caution">
    <text evidence="1">The sequence shown here is derived from an EMBL/GenBank/DDBJ whole genome shotgun (WGS) entry which is preliminary data.</text>
</comment>
<evidence type="ECO:0000313" key="2">
    <source>
        <dbReference type="Proteomes" id="UP000251889"/>
    </source>
</evidence>
<reference evidence="1 2" key="1">
    <citation type="submission" date="2018-06" db="EMBL/GenBank/DDBJ databases">
        <title>Chryseolinea flavus sp. nov., a member of the phylum Bacteroidetes isolated from soil.</title>
        <authorList>
            <person name="Li Y."/>
            <person name="Wang J."/>
        </authorList>
    </citation>
    <scope>NUCLEOTIDE SEQUENCE [LARGE SCALE GENOMIC DNA]</scope>
    <source>
        <strain evidence="1 2">SDU1-6</strain>
    </source>
</reference>
<protein>
    <submittedName>
        <fullName evidence="1">Uncharacterized protein</fullName>
    </submittedName>
</protein>